<dbReference type="SUPFAM" id="SSF55785">
    <property type="entry name" value="PYP-like sensor domain (PAS domain)"/>
    <property type="match status" value="3"/>
</dbReference>
<name>G8QVF2_SPHPG</name>
<dbReference type="Gene3D" id="3.30.450.20">
    <property type="entry name" value="PAS domain"/>
    <property type="match status" value="3"/>
</dbReference>
<dbReference type="InterPro" id="IPR000160">
    <property type="entry name" value="GGDEF_dom"/>
</dbReference>
<keyword evidence="1" id="KW-0812">Transmembrane</keyword>
<evidence type="ECO:0000313" key="5">
    <source>
        <dbReference type="Proteomes" id="UP000005632"/>
    </source>
</evidence>
<dbReference type="SMART" id="SM00091">
    <property type="entry name" value="PAS"/>
    <property type="match status" value="2"/>
</dbReference>
<feature type="transmembrane region" description="Helical" evidence="1">
    <location>
        <begin position="1031"/>
        <end position="1054"/>
    </location>
</feature>
<keyword evidence="5" id="KW-1185">Reference proteome</keyword>
<dbReference type="PROSITE" id="PS50887">
    <property type="entry name" value="GGDEF"/>
    <property type="match status" value="2"/>
</dbReference>
<dbReference type="Pfam" id="PF08447">
    <property type="entry name" value="PAS_3"/>
    <property type="match status" value="1"/>
</dbReference>
<dbReference type="PROSITE" id="PS50883">
    <property type="entry name" value="EAL"/>
    <property type="match status" value="1"/>
</dbReference>
<feature type="transmembrane region" description="Helical" evidence="1">
    <location>
        <begin position="902"/>
        <end position="923"/>
    </location>
</feature>
<reference evidence="4 5" key="1">
    <citation type="submission" date="2011-11" db="EMBL/GenBank/DDBJ databases">
        <title>Complete sequence of Spirochaeta sp. grapes.</title>
        <authorList>
            <consortium name="US DOE Joint Genome Institute"/>
            <person name="Lucas S."/>
            <person name="Han J."/>
            <person name="Lapidus A."/>
            <person name="Cheng J.-F."/>
            <person name="Goodwin L."/>
            <person name="Pitluck S."/>
            <person name="Peters L."/>
            <person name="Ovchinnikova G."/>
            <person name="Munk A.C."/>
            <person name="Detter J.C."/>
            <person name="Han C."/>
            <person name="Tapia R."/>
            <person name="Land M."/>
            <person name="Hauser L."/>
            <person name="Kyrpides N."/>
            <person name="Ivanova N."/>
            <person name="Pagani I."/>
            <person name="Ritalahtilisa K."/>
            <person name="Loeffler F."/>
            <person name="Woyke T."/>
        </authorList>
    </citation>
    <scope>NUCLEOTIDE SEQUENCE [LARGE SCALE GENOMIC DNA]</scope>
    <source>
        <strain evidence="5">ATCC BAA-1885 / DSM 22778 / Grapes</strain>
    </source>
</reference>
<dbReference type="HOGENOM" id="CLU_002248_3_0_12"/>
<accession>G8QVF2</accession>
<dbReference type="InterPro" id="IPR035965">
    <property type="entry name" value="PAS-like_dom_sf"/>
</dbReference>
<evidence type="ECO:0000256" key="1">
    <source>
        <dbReference type="SAM" id="Phobius"/>
    </source>
</evidence>
<dbReference type="Proteomes" id="UP000005632">
    <property type="component" value="Chromosome"/>
</dbReference>
<dbReference type="Gene3D" id="3.20.20.450">
    <property type="entry name" value="EAL domain"/>
    <property type="match status" value="1"/>
</dbReference>
<dbReference type="STRING" id="158190.SpiGrapes_0326"/>
<dbReference type="KEGG" id="sgp:SpiGrapes_0326"/>
<dbReference type="SUPFAM" id="SSF141868">
    <property type="entry name" value="EAL domain-like"/>
    <property type="match status" value="1"/>
</dbReference>
<dbReference type="InterPro" id="IPR035919">
    <property type="entry name" value="EAL_sf"/>
</dbReference>
<dbReference type="CDD" id="cd00130">
    <property type="entry name" value="PAS"/>
    <property type="match status" value="2"/>
</dbReference>
<dbReference type="FunFam" id="3.30.70.270:FF:000001">
    <property type="entry name" value="Diguanylate cyclase domain protein"/>
    <property type="match status" value="1"/>
</dbReference>
<dbReference type="eggNOG" id="COG2200">
    <property type="taxonomic scope" value="Bacteria"/>
</dbReference>
<dbReference type="SUPFAM" id="SSF55073">
    <property type="entry name" value="Nucleotide cyclase"/>
    <property type="match status" value="2"/>
</dbReference>
<evidence type="ECO:0000259" key="3">
    <source>
        <dbReference type="PROSITE" id="PS50887"/>
    </source>
</evidence>
<dbReference type="CDD" id="cd01949">
    <property type="entry name" value="GGDEF"/>
    <property type="match status" value="1"/>
</dbReference>
<dbReference type="OrthoDB" id="9805474at2"/>
<dbReference type="eggNOG" id="COG2199">
    <property type="taxonomic scope" value="Bacteria"/>
</dbReference>
<dbReference type="InterPro" id="IPR001633">
    <property type="entry name" value="EAL_dom"/>
</dbReference>
<feature type="domain" description="GGDEF" evidence="3">
    <location>
        <begin position="426"/>
        <end position="556"/>
    </location>
</feature>
<dbReference type="EMBL" id="CP003155">
    <property type="protein sequence ID" value="AEV28185.1"/>
    <property type="molecule type" value="Genomic_DNA"/>
</dbReference>
<evidence type="ECO:0000259" key="2">
    <source>
        <dbReference type="PROSITE" id="PS50883"/>
    </source>
</evidence>
<dbReference type="RefSeq" id="WP_014269034.1">
    <property type="nucleotide sequence ID" value="NC_016633.1"/>
</dbReference>
<dbReference type="CDD" id="cd01948">
    <property type="entry name" value="EAL"/>
    <property type="match status" value="1"/>
</dbReference>
<proteinExistence type="predicted"/>
<protein>
    <submittedName>
        <fullName evidence="4">Diguanylate cyclase (GGDEF) domain-containing protein</fullName>
    </submittedName>
</protein>
<dbReference type="GO" id="GO:0003824">
    <property type="term" value="F:catalytic activity"/>
    <property type="evidence" value="ECO:0007669"/>
    <property type="project" value="UniProtKB-ARBA"/>
</dbReference>
<dbReference type="PANTHER" id="PTHR44757:SF2">
    <property type="entry name" value="BIOFILM ARCHITECTURE MAINTENANCE PROTEIN MBAA"/>
    <property type="match status" value="1"/>
</dbReference>
<dbReference type="InterPro" id="IPR013655">
    <property type="entry name" value="PAS_fold_3"/>
</dbReference>
<dbReference type="InterPro" id="IPR052155">
    <property type="entry name" value="Biofilm_reg_signaling"/>
</dbReference>
<dbReference type="InterPro" id="IPR043128">
    <property type="entry name" value="Rev_trsase/Diguanyl_cyclase"/>
</dbReference>
<dbReference type="PANTHER" id="PTHR44757">
    <property type="entry name" value="DIGUANYLATE CYCLASE DGCP"/>
    <property type="match status" value="1"/>
</dbReference>
<keyword evidence="1" id="KW-0472">Membrane</keyword>
<dbReference type="InterPro" id="IPR029787">
    <property type="entry name" value="Nucleotide_cyclase"/>
</dbReference>
<dbReference type="SMART" id="SM00052">
    <property type="entry name" value="EAL"/>
    <property type="match status" value="1"/>
</dbReference>
<sequence length="1494" mass="170863">MAEGKPDNSRLSNTPVSINNLPGGVGVFEFGEDCKATYLSKGISTLFGYSDQEFQNCLDLDLFSMVIASERKKLELCLQEAKRTLGEIDIEIRPFRTGGARWVRLQGKFSRFQDENPIYYFVASDITSTKENSLLLEQQNAKLNLVFANSTFEMWEVNLKTHHVTTLTRTILGGQDPLEFDNPVQFLSESQLIHQDYIPSLQDDFKALEEGLAIDSILKIRCRDNVYRFLKISYTFVTADNGDQDYAIGIFQDVDDEIEARLSLFGYESLFFAAFDMESGKPILAEKYSRTFIGPEMNLFPAYQRLIQQNIHPDDIAEFSSISTVQKLREFGKNGKKELSFEARMHAPQDVFKGYHWCLFSFSFSNNMTSTNTALFLGIKDINSKKIHELELINQAHRDSLTGLLNRYSLEELVNKVIEKSLHNEKITGFFIIDIDNFKSINDTYGHDYGDEVLRFIAQTLNSMFSPLNIIARLGGDELLVCLPELTSKEAAHQQGLHICKEIAGNKFSLCAVSCSIGVSIAPLHGKDYKDLYQNADLALYMAKQQGRNTCCLFDGIKAFPRTNQWVNHEWLLDSLEEIIFLCDSKTKEMIFLNKSGREKLGNAGNYLGSKCYELLFGITENCPYCNAQSLSSEKWTVWDSQEGLHGNPCRFKKKLISWNGRPAIFCITSHIEKDDSSVSNTNPGFVLEKEEILDFLEITSLANWDYKPADGIFMYSYNLNGKRNHGSCMLDPFDKTDFSIIHPEDKKTFIAYLQQEILCPQGRSLNIRLDFSKTFEYSYYRMSCFAIVDSFGSVVRLGGSLTKLSSGNTTTELLPSLANQLPTPLVLFSYTRGNPIIFANDSFYAFFEYNREEYDQLYSRNCFALIHSADLSELQQVLDLEISKKKTKVTKRIRVACKERGYIWVHAFLEIMYGCGNSVIYLHIEEDKLTQRIEVSSIFRNLQDLVETFPQGIGVFSLEKNTISSKFSNRELAKLLGYKEQAFYELEQTNPLGMFHTEDASILSEAILQAKWPDPPKDYRMRAVKSDGSLIFVNLVFKYFEHFAGAIFFYMVFNEISSFNALESQRVQAVDKLEYSLSHCLLTGLYTRQRFFDETERMFIANKDKRYVMVCWNIERFSIINELLGIEIGNQVLQTLAAKIRDYIGEEGTFSRLEADHFAACMPYDRCTPEALQNSINLDTLMKELNFSISLVFGLYLIEDQMMPVPLMCDRANLAVKATKGNYLKNYAFYKEVLSSTRMDEQTIISEMKDALQHGEFCFYLQPIYYLEKGTISSAEALVRWNHPEKGILNPSEFIPVFERFGFITTLDLYIWDLVCSYLCDELKKGRKPVPISVNLSRIDLCDRNLSKLLIETAKKYQVPSNLLELEVTETAYMDNPSQMKDLVKVLQDYGFTILMDDFGTGYSSLNMLNSIPMDIVKVDQNFLHSLNKDERSSKILETIVALGKALRFPVIAEGVETEEQLRYLKNIGCDHVQGFYYSKPLTTEAFGKLLDG</sequence>
<dbReference type="Gene3D" id="3.30.70.270">
    <property type="match status" value="2"/>
</dbReference>
<evidence type="ECO:0000313" key="4">
    <source>
        <dbReference type="EMBL" id="AEV28185.1"/>
    </source>
</evidence>
<dbReference type="NCBIfam" id="TIGR00254">
    <property type="entry name" value="GGDEF"/>
    <property type="match status" value="1"/>
</dbReference>
<feature type="domain" description="GGDEF" evidence="3">
    <location>
        <begin position="1106"/>
        <end position="1233"/>
    </location>
</feature>
<dbReference type="Pfam" id="PF00563">
    <property type="entry name" value="EAL"/>
    <property type="match status" value="1"/>
</dbReference>
<dbReference type="InterPro" id="IPR000014">
    <property type="entry name" value="PAS"/>
</dbReference>
<gene>
    <name evidence="4" type="ordered locus">SpiGrapes_0326</name>
</gene>
<keyword evidence="1" id="KW-1133">Transmembrane helix</keyword>
<organism evidence="4 5">
    <name type="scientific">Sphaerochaeta pleomorpha (strain ATCC BAA-1885 / DSM 22778 / Grapes)</name>
    <dbReference type="NCBI Taxonomy" id="158190"/>
    <lineage>
        <taxon>Bacteria</taxon>
        <taxon>Pseudomonadati</taxon>
        <taxon>Spirochaetota</taxon>
        <taxon>Spirochaetia</taxon>
        <taxon>Spirochaetales</taxon>
        <taxon>Sphaerochaetaceae</taxon>
        <taxon>Sphaerochaeta</taxon>
    </lineage>
</organism>
<feature type="domain" description="EAL" evidence="2">
    <location>
        <begin position="1242"/>
        <end position="1494"/>
    </location>
</feature>
<dbReference type="Pfam" id="PF00990">
    <property type="entry name" value="GGDEF"/>
    <property type="match status" value="2"/>
</dbReference>
<dbReference type="SMART" id="SM00267">
    <property type="entry name" value="GGDEF"/>
    <property type="match status" value="2"/>
</dbReference>